<evidence type="ECO:0000313" key="4">
    <source>
        <dbReference type="Proteomes" id="UP000199559"/>
    </source>
</evidence>
<keyword evidence="1" id="KW-0472">Membrane</keyword>
<dbReference type="RefSeq" id="WP_090839298.1">
    <property type="nucleotide sequence ID" value="NZ_FORM01000004.1"/>
</dbReference>
<feature type="transmembrane region" description="Helical" evidence="1">
    <location>
        <begin position="224"/>
        <end position="242"/>
    </location>
</feature>
<keyword evidence="3" id="KW-0012">Acyltransferase</keyword>
<dbReference type="Pfam" id="PF01757">
    <property type="entry name" value="Acyl_transf_3"/>
    <property type="match status" value="1"/>
</dbReference>
<evidence type="ECO:0000259" key="2">
    <source>
        <dbReference type="Pfam" id="PF01757"/>
    </source>
</evidence>
<dbReference type="InterPro" id="IPR050879">
    <property type="entry name" value="Acyltransferase_3"/>
</dbReference>
<evidence type="ECO:0000313" key="3">
    <source>
        <dbReference type="EMBL" id="SFJ09456.1"/>
    </source>
</evidence>
<feature type="transmembrane region" description="Helical" evidence="1">
    <location>
        <begin position="248"/>
        <end position="268"/>
    </location>
</feature>
<feature type="transmembrane region" description="Helical" evidence="1">
    <location>
        <begin position="156"/>
        <end position="175"/>
    </location>
</feature>
<feature type="transmembrane region" description="Helical" evidence="1">
    <location>
        <begin position="195"/>
        <end position="212"/>
    </location>
</feature>
<organism evidence="3 4">
    <name type="scientific">Olleya namhaensis</name>
    <dbReference type="NCBI Taxonomy" id="1144750"/>
    <lineage>
        <taxon>Bacteria</taxon>
        <taxon>Pseudomonadati</taxon>
        <taxon>Bacteroidota</taxon>
        <taxon>Flavobacteriia</taxon>
        <taxon>Flavobacteriales</taxon>
        <taxon>Flavobacteriaceae</taxon>
    </lineage>
</organism>
<feature type="transmembrane region" description="Helical" evidence="1">
    <location>
        <begin position="12"/>
        <end position="29"/>
    </location>
</feature>
<reference evidence="4" key="1">
    <citation type="submission" date="2016-10" db="EMBL/GenBank/DDBJ databases">
        <authorList>
            <person name="Varghese N."/>
            <person name="Submissions S."/>
        </authorList>
    </citation>
    <scope>NUCLEOTIDE SEQUENCE [LARGE SCALE GENOMIC DNA]</scope>
    <source>
        <strain evidence="4">DSM 28881</strain>
    </source>
</reference>
<protein>
    <submittedName>
        <fullName evidence="3">Peptidoglycan/LPS O-acetylase OafA/YrhL, contains acyltransferase and SGNH-hydrolase domains</fullName>
    </submittedName>
</protein>
<feature type="transmembrane region" description="Helical" evidence="1">
    <location>
        <begin position="275"/>
        <end position="298"/>
    </location>
</feature>
<dbReference type="PANTHER" id="PTHR23028:SF53">
    <property type="entry name" value="ACYL_TRANSF_3 DOMAIN-CONTAINING PROTEIN"/>
    <property type="match status" value="1"/>
</dbReference>
<dbReference type="GO" id="GO:0016787">
    <property type="term" value="F:hydrolase activity"/>
    <property type="evidence" value="ECO:0007669"/>
    <property type="project" value="UniProtKB-KW"/>
</dbReference>
<dbReference type="Proteomes" id="UP000199559">
    <property type="component" value="Unassembled WGS sequence"/>
</dbReference>
<sequence length="355" mass="41615">MRIEQLTFTRFVAALLIVVFHFGSGSMHFTNEYTQFLFKQANIGVSYFFILSGFVMIIAYHKKAKVNFMDYMVNRFARIYPVYLLAILCLLFLVVVSGQFNFTEFILNLFMVQTWVPGQALVFNIPAWSLSVELVFYALFPFLYNRFYSKISFNKLIVPIILFWLISQVLFHYLINQTTFTDLFYSSEDVMYHPIFHLNEFIIGNLAGLYFVKKSTETKNYDVHIIALVILSLIALKFPIGLSYHNGLLAVLFIPIIILLSLNNGFITKLFNKKAFVFLGEISYGLYIFQFIVWMYISDYRLNKYLGLDKAEDFLFCFFLRLFILIGLSVLSYLYIEKPARSKIKSYLSKRKKVN</sequence>
<dbReference type="GO" id="GO:0000271">
    <property type="term" value="P:polysaccharide biosynthetic process"/>
    <property type="evidence" value="ECO:0007669"/>
    <property type="project" value="TreeGrafter"/>
</dbReference>
<dbReference type="STRING" id="1144750.SAMN05443431_104176"/>
<feature type="transmembrane region" description="Helical" evidence="1">
    <location>
        <begin position="318"/>
        <end position="336"/>
    </location>
</feature>
<feature type="transmembrane region" description="Helical" evidence="1">
    <location>
        <begin position="41"/>
        <end position="60"/>
    </location>
</feature>
<feature type="transmembrane region" description="Helical" evidence="1">
    <location>
        <begin position="80"/>
        <end position="100"/>
    </location>
</feature>
<keyword evidence="3" id="KW-0378">Hydrolase</keyword>
<accession>A0A1I3NL16</accession>
<dbReference type="PANTHER" id="PTHR23028">
    <property type="entry name" value="ACETYLTRANSFERASE"/>
    <property type="match status" value="1"/>
</dbReference>
<feature type="domain" description="Acyltransferase 3" evidence="2">
    <location>
        <begin position="6"/>
        <end position="321"/>
    </location>
</feature>
<dbReference type="InterPro" id="IPR002656">
    <property type="entry name" value="Acyl_transf_3_dom"/>
</dbReference>
<dbReference type="AlphaFoldDB" id="A0A1I3NL16"/>
<dbReference type="EMBL" id="FORM01000004">
    <property type="protein sequence ID" value="SFJ09456.1"/>
    <property type="molecule type" value="Genomic_DNA"/>
</dbReference>
<proteinExistence type="predicted"/>
<keyword evidence="3" id="KW-0808">Transferase</keyword>
<keyword evidence="1" id="KW-0812">Transmembrane</keyword>
<dbReference type="GO" id="GO:0016747">
    <property type="term" value="F:acyltransferase activity, transferring groups other than amino-acyl groups"/>
    <property type="evidence" value="ECO:0007669"/>
    <property type="project" value="InterPro"/>
</dbReference>
<keyword evidence="1" id="KW-1133">Transmembrane helix</keyword>
<keyword evidence="4" id="KW-1185">Reference proteome</keyword>
<evidence type="ECO:0000256" key="1">
    <source>
        <dbReference type="SAM" id="Phobius"/>
    </source>
</evidence>
<name>A0A1I3NL16_9FLAO</name>
<feature type="transmembrane region" description="Helical" evidence="1">
    <location>
        <begin position="120"/>
        <end position="144"/>
    </location>
</feature>
<gene>
    <name evidence="3" type="ORF">SAMN05443431_104176</name>
</gene>
<dbReference type="GO" id="GO:0016020">
    <property type="term" value="C:membrane"/>
    <property type="evidence" value="ECO:0007669"/>
    <property type="project" value="TreeGrafter"/>
</dbReference>